<keyword evidence="1" id="KW-0732">Signal</keyword>
<evidence type="ECO:0000313" key="3">
    <source>
        <dbReference type="EMBL" id="NHZ63381.1"/>
    </source>
</evidence>
<evidence type="ECO:0000313" key="4">
    <source>
        <dbReference type="Proteomes" id="UP000610594"/>
    </source>
</evidence>
<comment type="caution">
    <text evidence="3">The sequence shown here is derived from an EMBL/GenBank/DDBJ whole genome shotgun (WGS) entry which is preliminary data.</text>
</comment>
<feature type="chain" id="PRO_5045145918" evidence="1">
    <location>
        <begin position="19"/>
        <end position="150"/>
    </location>
</feature>
<accession>A0ABX0MSQ3</accession>
<evidence type="ECO:0000259" key="2">
    <source>
        <dbReference type="Pfam" id="PF07007"/>
    </source>
</evidence>
<gene>
    <name evidence="3" type="ORF">F1735_13870</name>
</gene>
<proteinExistence type="predicted"/>
<feature type="signal peptide" evidence="1">
    <location>
        <begin position="1"/>
        <end position="18"/>
    </location>
</feature>
<feature type="domain" description="Lysozyme inhibitor LprI-like N-terminal" evidence="2">
    <location>
        <begin position="57"/>
        <end position="139"/>
    </location>
</feature>
<organism evidence="3 4">
    <name type="scientific">Massilia genomosp. 1</name>
    <dbReference type="NCBI Taxonomy" id="2609280"/>
    <lineage>
        <taxon>Bacteria</taxon>
        <taxon>Pseudomonadati</taxon>
        <taxon>Pseudomonadota</taxon>
        <taxon>Betaproteobacteria</taxon>
        <taxon>Burkholderiales</taxon>
        <taxon>Oxalobacteraceae</taxon>
        <taxon>Telluria group</taxon>
        <taxon>Massilia</taxon>
    </lineage>
</organism>
<sequence length="150" mass="16606">MKTMLLLLALLSATPARAEAPMNQWLVAAVAKEMGKTPSQIRKSVTENNCAGRLGATEECLSVKLAAREIQMRTQYARAQKRLPEARDRDKLARTQQAWIIFRGASCEYEATSTAEARSYGVEERACQSSMTEARIKTLRAYAECGNADC</sequence>
<name>A0ABX0MSQ3_9BURK</name>
<protein>
    <submittedName>
        <fullName evidence="3">DUF1311 domain-containing protein</fullName>
    </submittedName>
</protein>
<dbReference type="EMBL" id="WHJF01000031">
    <property type="protein sequence ID" value="NHZ63381.1"/>
    <property type="molecule type" value="Genomic_DNA"/>
</dbReference>
<dbReference type="Pfam" id="PF07007">
    <property type="entry name" value="LprI"/>
    <property type="match status" value="1"/>
</dbReference>
<dbReference type="InterPro" id="IPR009739">
    <property type="entry name" value="LprI-like_N"/>
</dbReference>
<evidence type="ECO:0000256" key="1">
    <source>
        <dbReference type="SAM" id="SignalP"/>
    </source>
</evidence>
<keyword evidence="4" id="KW-1185">Reference proteome</keyword>
<reference evidence="3 4" key="1">
    <citation type="submission" date="2019-10" db="EMBL/GenBank/DDBJ databases">
        <title>Taxonomy of Antarctic Massilia spp.: description of Massilia rubra sp. nov., Massilia aquatica sp. nov., Massilia mucilaginosa sp. nov., Massilia frigida sp. nov. isolated from streams, lakes and regoliths.</title>
        <authorList>
            <person name="Holochova P."/>
            <person name="Sedlacek I."/>
            <person name="Kralova S."/>
            <person name="Maslanova I."/>
            <person name="Busse H.-J."/>
            <person name="Stankova E."/>
            <person name="Vrbovska V."/>
            <person name="Kovarovic V."/>
            <person name="Bartak M."/>
            <person name="Svec P."/>
            <person name="Pantucek R."/>
        </authorList>
    </citation>
    <scope>NUCLEOTIDE SEQUENCE [LARGE SCALE GENOMIC DNA]</scope>
    <source>
        <strain evidence="3 4">CCM 8694</strain>
    </source>
</reference>
<dbReference type="Gene3D" id="1.20.1270.180">
    <property type="match status" value="1"/>
</dbReference>
<dbReference type="Proteomes" id="UP000610594">
    <property type="component" value="Unassembled WGS sequence"/>
</dbReference>